<dbReference type="GO" id="GO:0003700">
    <property type="term" value="F:DNA-binding transcription factor activity"/>
    <property type="evidence" value="ECO:0007669"/>
    <property type="project" value="TreeGrafter"/>
</dbReference>
<evidence type="ECO:0000256" key="2">
    <source>
        <dbReference type="ARBA" id="ARBA00023125"/>
    </source>
</evidence>
<reference evidence="5" key="1">
    <citation type="submission" date="2020-08" db="EMBL/GenBank/DDBJ databases">
        <title>Ramlibacter sp. USB13 16S ribosomal RNA gene genome sequencing and assembly.</title>
        <authorList>
            <person name="Kang M."/>
        </authorList>
    </citation>
    <scope>NUCLEOTIDE SEQUENCE</scope>
    <source>
        <strain evidence="5">USB13</strain>
    </source>
</reference>
<dbReference type="SUPFAM" id="SSF46785">
    <property type="entry name" value="Winged helix' DNA-binding domain"/>
    <property type="match status" value="1"/>
</dbReference>
<keyword evidence="1" id="KW-0805">Transcription regulation</keyword>
<evidence type="ECO:0000313" key="5">
    <source>
        <dbReference type="EMBL" id="MBC5784660.1"/>
    </source>
</evidence>
<dbReference type="InterPro" id="IPR000595">
    <property type="entry name" value="cNMP-bd_dom"/>
</dbReference>
<evidence type="ECO:0000256" key="1">
    <source>
        <dbReference type="ARBA" id="ARBA00023015"/>
    </source>
</evidence>
<dbReference type="GO" id="GO:0003677">
    <property type="term" value="F:DNA binding"/>
    <property type="evidence" value="ECO:0007669"/>
    <property type="project" value="UniProtKB-KW"/>
</dbReference>
<protein>
    <submittedName>
        <fullName evidence="5">Helix-turn-helix domain-containing protein</fullName>
    </submittedName>
</protein>
<dbReference type="PROSITE" id="PS51063">
    <property type="entry name" value="HTH_CRP_2"/>
    <property type="match status" value="1"/>
</dbReference>
<dbReference type="InterPro" id="IPR012318">
    <property type="entry name" value="HTH_CRP"/>
</dbReference>
<dbReference type="PRINTS" id="PR00034">
    <property type="entry name" value="HTHCRP"/>
</dbReference>
<dbReference type="SMART" id="SM00419">
    <property type="entry name" value="HTH_CRP"/>
    <property type="match status" value="1"/>
</dbReference>
<dbReference type="GO" id="GO:0005829">
    <property type="term" value="C:cytosol"/>
    <property type="evidence" value="ECO:0007669"/>
    <property type="project" value="TreeGrafter"/>
</dbReference>
<keyword evidence="6" id="KW-1185">Reference proteome</keyword>
<dbReference type="FunFam" id="1.10.10.10:FF:000028">
    <property type="entry name" value="Fumarate/nitrate reduction transcriptional regulator Fnr"/>
    <property type="match status" value="1"/>
</dbReference>
<dbReference type="InterPro" id="IPR036390">
    <property type="entry name" value="WH_DNA-bd_sf"/>
</dbReference>
<evidence type="ECO:0000259" key="4">
    <source>
        <dbReference type="PROSITE" id="PS51063"/>
    </source>
</evidence>
<accession>A0A923SC78</accession>
<sequence>MTADTAAIREPGRSASVFVAGVDRLARPHALPRAPCSTCHLRHCCVPAGLSPAQVEGLDRLPFSRRRVQLGGTLYEPGDVFKCLYAVRNGMFKSCVTLEDGRQQVTGFHLPGELLGLDGVATGRYASSATALEDSEICAIPYADLRTTSSADLELQGAIARLMSREIVREHSLMLMLGSMSAEERLAAFLLSLSTRMKVRGFSPIEFHLRMSRADIGSFLGLKLETVSRTFTSLVRQRLLHVDKKHVRILDLHLLRSALDMRTSPLRAAGPHGDGRRR</sequence>
<dbReference type="Pfam" id="PF00027">
    <property type="entry name" value="cNMP_binding"/>
    <property type="match status" value="1"/>
</dbReference>
<dbReference type="PANTHER" id="PTHR24567:SF75">
    <property type="entry name" value="FUMARATE AND NITRATE REDUCTION REGULATORY PROTEIN"/>
    <property type="match status" value="1"/>
</dbReference>
<dbReference type="CDD" id="cd00038">
    <property type="entry name" value="CAP_ED"/>
    <property type="match status" value="1"/>
</dbReference>
<comment type="caution">
    <text evidence="5">The sequence shown here is derived from an EMBL/GenBank/DDBJ whole genome shotgun (WGS) entry which is preliminary data.</text>
</comment>
<dbReference type="InterPro" id="IPR036388">
    <property type="entry name" value="WH-like_DNA-bd_sf"/>
</dbReference>
<dbReference type="EMBL" id="JACORT010000007">
    <property type="protein sequence ID" value="MBC5784660.1"/>
    <property type="molecule type" value="Genomic_DNA"/>
</dbReference>
<evidence type="ECO:0000256" key="3">
    <source>
        <dbReference type="ARBA" id="ARBA00023163"/>
    </source>
</evidence>
<dbReference type="Gene3D" id="1.10.10.10">
    <property type="entry name" value="Winged helix-like DNA-binding domain superfamily/Winged helix DNA-binding domain"/>
    <property type="match status" value="1"/>
</dbReference>
<dbReference type="SMART" id="SM00100">
    <property type="entry name" value="cNMP"/>
    <property type="match status" value="1"/>
</dbReference>
<feature type="domain" description="HTH crp-type" evidence="4">
    <location>
        <begin position="180"/>
        <end position="253"/>
    </location>
</feature>
<keyword evidence="3" id="KW-0804">Transcription</keyword>
<keyword evidence="2" id="KW-0238">DNA-binding</keyword>
<dbReference type="AlphaFoldDB" id="A0A923SC78"/>
<name>A0A923SC78_9BURK</name>
<dbReference type="Pfam" id="PF13545">
    <property type="entry name" value="HTH_Crp_2"/>
    <property type="match status" value="1"/>
</dbReference>
<gene>
    <name evidence="5" type="ORF">H8N03_17055</name>
</gene>
<evidence type="ECO:0000313" key="6">
    <source>
        <dbReference type="Proteomes" id="UP000608513"/>
    </source>
</evidence>
<dbReference type="RefSeq" id="WP_187077403.1">
    <property type="nucleotide sequence ID" value="NZ_JACORT010000007.1"/>
</dbReference>
<dbReference type="InterPro" id="IPR050397">
    <property type="entry name" value="Env_Response_Regulators"/>
</dbReference>
<organism evidence="5 6">
    <name type="scientific">Ramlibacter cellulosilyticus</name>
    <dbReference type="NCBI Taxonomy" id="2764187"/>
    <lineage>
        <taxon>Bacteria</taxon>
        <taxon>Pseudomonadati</taxon>
        <taxon>Pseudomonadota</taxon>
        <taxon>Betaproteobacteria</taxon>
        <taxon>Burkholderiales</taxon>
        <taxon>Comamonadaceae</taxon>
        <taxon>Ramlibacter</taxon>
    </lineage>
</organism>
<dbReference type="InterPro" id="IPR018490">
    <property type="entry name" value="cNMP-bd_dom_sf"/>
</dbReference>
<dbReference type="InterPro" id="IPR014710">
    <property type="entry name" value="RmlC-like_jellyroll"/>
</dbReference>
<dbReference type="SUPFAM" id="SSF51206">
    <property type="entry name" value="cAMP-binding domain-like"/>
    <property type="match status" value="1"/>
</dbReference>
<proteinExistence type="predicted"/>
<dbReference type="CDD" id="cd00092">
    <property type="entry name" value="HTH_CRP"/>
    <property type="match status" value="1"/>
</dbReference>
<dbReference type="Proteomes" id="UP000608513">
    <property type="component" value="Unassembled WGS sequence"/>
</dbReference>
<dbReference type="Gene3D" id="2.60.120.10">
    <property type="entry name" value="Jelly Rolls"/>
    <property type="match status" value="1"/>
</dbReference>
<dbReference type="PANTHER" id="PTHR24567">
    <property type="entry name" value="CRP FAMILY TRANSCRIPTIONAL REGULATORY PROTEIN"/>
    <property type="match status" value="1"/>
</dbReference>